<dbReference type="EMBL" id="FONL01000011">
    <property type="protein sequence ID" value="SFE63907.1"/>
    <property type="molecule type" value="Genomic_DNA"/>
</dbReference>
<keyword evidence="2" id="KW-0812">Transmembrane</keyword>
<accession>A0A1I2C6I1</accession>
<dbReference type="PANTHER" id="PTHR36985:SF1">
    <property type="entry name" value="TRANSLOCATION AND ASSEMBLY MODULE SUBUNIT TAMB"/>
    <property type="match status" value="1"/>
</dbReference>
<evidence type="ECO:0000313" key="7">
    <source>
        <dbReference type="Proteomes" id="UP000198896"/>
    </source>
</evidence>
<evidence type="ECO:0000256" key="2">
    <source>
        <dbReference type="ARBA" id="ARBA00022692"/>
    </source>
</evidence>
<dbReference type="OrthoDB" id="3034030at2"/>
<dbReference type="PANTHER" id="PTHR36985">
    <property type="entry name" value="TRANSLOCATION AND ASSEMBLY MODULE SUBUNIT TAMB"/>
    <property type="match status" value="1"/>
</dbReference>
<evidence type="ECO:0000256" key="3">
    <source>
        <dbReference type="ARBA" id="ARBA00022989"/>
    </source>
</evidence>
<keyword evidence="3" id="KW-1133">Transmembrane helix</keyword>
<dbReference type="Proteomes" id="UP000198896">
    <property type="component" value="Unassembled WGS sequence"/>
</dbReference>
<sequence length="1441" mass="157071">MNRLVKWLAGIAAVFCVLFLGITQLVLPGLLEKAGSYAEKMAADYVNGTVQIGSVAQSGLTGFVVRDVTVKNGKQQIIASLPETRVSLSLNPLKALGGLEKAVSAIDMEKPVLYLEQDKEEKWSFQNLLKPSQSETTPFYGKANVHGGTVKVKLPEGNWEFSVEGSVDGSYNPAFDLDFRVNAPGMETATVLGSIDNKGVGKIVMKSDRVDLAPYHALALRYGGVKEAAGQVTGIDGEWNNDGKDTVLKGKCVLQDVRGRYQMNGQELPFRITGNVSSSDHVITADRLQVSLNEQAAVLSGALDIHDLDNPEGHLSLRSDKFTYNGETLKNIEAEAVLAENKAAVNYFTAAYRGGRISGQGVYELASGKLTGTADIRKVTLDGETFNGEKFLLNAALAGSGTYNQEDGRLDVNVAANTMNLQWRDTRLNAVDFDANLTNSAVDIQTFSALAGNGALQAAGRVSFDGGYDLKGKMANMPLDPVMAVAGQQGGGFVSSSSYHLYGQGSRVNFEGPVQLQQVAWKDLFVQDGSGYVTVRDNVAQLKDYQLVMDRGSHTANGTVDLRGGEPRFDLALDTEKVRIEPLLAAAGLQDVITATGNLSNRMYITGTLSDPAVQGDADMSDGSVEGYLVDSLTGRYFYHKGSLRLDNVVVKALSSTLKLHGVMDADRHLDFEAEATDVDLSRLPVREENVALAGFVSAKGHLSGTADTPLFAGNVSSEEFSINEVPVKNLKGVLVSNGKDINSLKGECEQTNTDGLTSAYMIDLTLNRPKRDLRGKMGIMYGDLQNILKMAKVDFPVKGLAAGTLEFNGPDADTVADFWGYNLDVNGVKYDQMALKARLNKGLLTVENIKLQEDRAFFREGTIALRGTVDLRRREMNMKAQAVDANPAILTAFMQKPAVLTGSLNMSAQLEGPWDKLKGNGSAEILQGSLEEVPFDKASAEFVLDNDIITLRQVSAEQDVYKLIAQGRVPVDAFRARENRKNPDAQMDVKVDFNKASLAVFGAHPRIDWSLGDTKGIVTVAGTLDDPQLFGTLAVADGCVKLKDIHSLIDKVNLKMTFSGSKVLVEQISAVLGKGTLEGSGSYDFRASGEQSYLFNATAKNAEIDSAIFKGRINGTFAVSPEHYRVPRRLLQKQVEGAAPADKSAPQVTGTEEGWRPKITMTATLDDVTVNMPTIPSLGEGSANLGLNVSVNLGSKVHLYNKYLYDLWLKGSVKAEGSTVFPRVSGGIDTDKGTVTYLRTRFKVEKGSLRWSQPGTFLPYVKLNANTKFSRYRIALQVDGSLNKDNLDMKLQSNPYLSQNAIVRMLTLQRASAGSDDITNEDMHNLLIAGLETGLLGDVEHSIRRALGIDEFRVYVGKLDNGVDFDNRIIRELTQEEKEQYNFLVAKNLTDRWKIGYTSSFDGKYENVYTQYQLTEHMNITLSQNEDHERRYSVEYRITF</sequence>
<dbReference type="InterPro" id="IPR007452">
    <property type="entry name" value="TamB_C"/>
</dbReference>
<name>A0A1I2C6I1_9FIRM</name>
<comment type="subcellular location">
    <subcellularLocation>
        <location evidence="1">Membrane</location>
        <topology evidence="1">Single-pass membrane protein</topology>
    </subcellularLocation>
</comment>
<dbReference type="GO" id="GO:0009306">
    <property type="term" value="P:protein secretion"/>
    <property type="evidence" value="ECO:0007669"/>
    <property type="project" value="InterPro"/>
</dbReference>
<evidence type="ECO:0000256" key="4">
    <source>
        <dbReference type="ARBA" id="ARBA00023136"/>
    </source>
</evidence>
<evidence type="ECO:0000259" key="5">
    <source>
        <dbReference type="Pfam" id="PF04357"/>
    </source>
</evidence>
<dbReference type="GO" id="GO:0097347">
    <property type="term" value="C:TAM protein secretion complex"/>
    <property type="evidence" value="ECO:0007669"/>
    <property type="project" value="TreeGrafter"/>
</dbReference>
<gene>
    <name evidence="6" type="ORF">SAMN05216245_11140</name>
</gene>
<keyword evidence="4" id="KW-0472">Membrane</keyword>
<reference evidence="6 7" key="1">
    <citation type="submission" date="2016-10" db="EMBL/GenBank/DDBJ databases">
        <authorList>
            <person name="de Groot N.N."/>
        </authorList>
    </citation>
    <scope>NUCLEOTIDE SEQUENCE [LARGE SCALE GENOMIC DNA]</scope>
    <source>
        <strain evidence="6 7">DSM 9236</strain>
    </source>
</reference>
<protein>
    <submittedName>
        <fullName evidence="6">Autotransporter translocation and assembly factor TamB</fullName>
    </submittedName>
</protein>
<dbReference type="GO" id="GO:0005886">
    <property type="term" value="C:plasma membrane"/>
    <property type="evidence" value="ECO:0007669"/>
    <property type="project" value="InterPro"/>
</dbReference>
<organism evidence="6 7">
    <name type="scientific">Succiniclasticum ruminis DSM 9236</name>
    <dbReference type="NCBI Taxonomy" id="1123323"/>
    <lineage>
        <taxon>Bacteria</taxon>
        <taxon>Bacillati</taxon>
        <taxon>Bacillota</taxon>
        <taxon>Negativicutes</taxon>
        <taxon>Acidaminococcales</taxon>
        <taxon>Acidaminococcaceae</taxon>
        <taxon>Succiniclasticum</taxon>
    </lineage>
</organism>
<evidence type="ECO:0000313" key="6">
    <source>
        <dbReference type="EMBL" id="SFE63907.1"/>
    </source>
</evidence>
<proteinExistence type="predicted"/>
<feature type="domain" description="Translocation and assembly module TamB C-terminal" evidence="5">
    <location>
        <begin position="1182"/>
        <end position="1441"/>
    </location>
</feature>
<keyword evidence="7" id="KW-1185">Reference proteome</keyword>
<evidence type="ECO:0000256" key="1">
    <source>
        <dbReference type="ARBA" id="ARBA00004167"/>
    </source>
</evidence>
<dbReference type="RefSeq" id="WP_093913778.1">
    <property type="nucleotide sequence ID" value="NZ_FONL01000011.1"/>
</dbReference>
<dbReference type="Pfam" id="PF04357">
    <property type="entry name" value="TamB"/>
    <property type="match status" value="1"/>
</dbReference>
<dbReference type="STRING" id="1123323.SAMN05216245_11140"/>